<proteinExistence type="predicted"/>
<name>A0AAN9NAU9_PHACN</name>
<gene>
    <name evidence="2" type="ORF">VNO80_11669</name>
</gene>
<sequence length="71" mass="8386">MLSFFYYKFYRLDIVTIIGTVVHQVVVLNCNDLRDILRISVPKHLCSVQILILFIIHITWIIHSQLTKNSE</sequence>
<keyword evidence="3" id="KW-1185">Reference proteome</keyword>
<accession>A0AAN9NAU9</accession>
<feature type="transmembrane region" description="Helical" evidence="1">
    <location>
        <begin position="12"/>
        <end position="33"/>
    </location>
</feature>
<dbReference type="Proteomes" id="UP001374584">
    <property type="component" value="Unassembled WGS sequence"/>
</dbReference>
<evidence type="ECO:0000256" key="1">
    <source>
        <dbReference type="SAM" id="Phobius"/>
    </source>
</evidence>
<evidence type="ECO:0000313" key="2">
    <source>
        <dbReference type="EMBL" id="KAK7369627.1"/>
    </source>
</evidence>
<dbReference type="AlphaFoldDB" id="A0AAN9NAU9"/>
<reference evidence="2 3" key="1">
    <citation type="submission" date="2024-01" db="EMBL/GenBank/DDBJ databases">
        <title>The genomes of 5 underutilized Papilionoideae crops provide insights into root nodulation and disease resistanc.</title>
        <authorList>
            <person name="Jiang F."/>
        </authorList>
    </citation>
    <scope>NUCLEOTIDE SEQUENCE [LARGE SCALE GENOMIC DNA]</scope>
    <source>
        <strain evidence="2">JINMINGXINNONG_FW02</strain>
        <tissue evidence="2">Leaves</tissue>
    </source>
</reference>
<dbReference type="EMBL" id="JAYMYR010000004">
    <property type="protein sequence ID" value="KAK7369627.1"/>
    <property type="molecule type" value="Genomic_DNA"/>
</dbReference>
<feature type="transmembrane region" description="Helical" evidence="1">
    <location>
        <begin position="45"/>
        <end position="63"/>
    </location>
</feature>
<protein>
    <submittedName>
        <fullName evidence="2">Uncharacterized protein</fullName>
    </submittedName>
</protein>
<keyword evidence="1" id="KW-1133">Transmembrane helix</keyword>
<keyword evidence="1" id="KW-0812">Transmembrane</keyword>
<keyword evidence="1" id="KW-0472">Membrane</keyword>
<comment type="caution">
    <text evidence="2">The sequence shown here is derived from an EMBL/GenBank/DDBJ whole genome shotgun (WGS) entry which is preliminary data.</text>
</comment>
<evidence type="ECO:0000313" key="3">
    <source>
        <dbReference type="Proteomes" id="UP001374584"/>
    </source>
</evidence>
<organism evidence="2 3">
    <name type="scientific">Phaseolus coccineus</name>
    <name type="common">Scarlet runner bean</name>
    <name type="synonym">Phaseolus multiflorus</name>
    <dbReference type="NCBI Taxonomy" id="3886"/>
    <lineage>
        <taxon>Eukaryota</taxon>
        <taxon>Viridiplantae</taxon>
        <taxon>Streptophyta</taxon>
        <taxon>Embryophyta</taxon>
        <taxon>Tracheophyta</taxon>
        <taxon>Spermatophyta</taxon>
        <taxon>Magnoliopsida</taxon>
        <taxon>eudicotyledons</taxon>
        <taxon>Gunneridae</taxon>
        <taxon>Pentapetalae</taxon>
        <taxon>rosids</taxon>
        <taxon>fabids</taxon>
        <taxon>Fabales</taxon>
        <taxon>Fabaceae</taxon>
        <taxon>Papilionoideae</taxon>
        <taxon>50 kb inversion clade</taxon>
        <taxon>NPAAA clade</taxon>
        <taxon>indigoferoid/millettioid clade</taxon>
        <taxon>Phaseoleae</taxon>
        <taxon>Phaseolus</taxon>
    </lineage>
</organism>